<dbReference type="InterPro" id="IPR025724">
    <property type="entry name" value="GAG-pre-integrase_dom"/>
</dbReference>
<dbReference type="PANTHER" id="PTHR42648">
    <property type="entry name" value="TRANSPOSASE, PUTATIVE-RELATED"/>
    <property type="match status" value="1"/>
</dbReference>
<evidence type="ECO:0000313" key="5">
    <source>
        <dbReference type="Proteomes" id="UP000288805"/>
    </source>
</evidence>
<protein>
    <submittedName>
        <fullName evidence="4">Retrovirus-related Pol polyprotein from transposon TNT 1-94</fullName>
    </submittedName>
</protein>
<organism evidence="4 5">
    <name type="scientific">Vitis vinifera</name>
    <name type="common">Grape</name>
    <dbReference type="NCBI Taxonomy" id="29760"/>
    <lineage>
        <taxon>Eukaryota</taxon>
        <taxon>Viridiplantae</taxon>
        <taxon>Streptophyta</taxon>
        <taxon>Embryophyta</taxon>
        <taxon>Tracheophyta</taxon>
        <taxon>Spermatophyta</taxon>
        <taxon>Magnoliopsida</taxon>
        <taxon>eudicotyledons</taxon>
        <taxon>Gunneridae</taxon>
        <taxon>Pentapetalae</taxon>
        <taxon>rosids</taxon>
        <taxon>Vitales</taxon>
        <taxon>Vitaceae</taxon>
        <taxon>Viteae</taxon>
        <taxon>Vitis</taxon>
    </lineage>
</organism>
<dbReference type="GO" id="GO:0003676">
    <property type="term" value="F:nucleic acid binding"/>
    <property type="evidence" value="ECO:0007669"/>
    <property type="project" value="InterPro"/>
</dbReference>
<evidence type="ECO:0000256" key="2">
    <source>
        <dbReference type="SAM" id="MobiDB-lite"/>
    </source>
</evidence>
<reference evidence="4 5" key="1">
    <citation type="journal article" date="2018" name="PLoS Genet.">
        <title>Population sequencing reveals clonal diversity and ancestral inbreeding in the grapevine cultivar Chardonnay.</title>
        <authorList>
            <person name="Roach M.J."/>
            <person name="Johnson D.L."/>
            <person name="Bohlmann J."/>
            <person name="van Vuuren H.J."/>
            <person name="Jones S.J."/>
            <person name="Pretorius I.S."/>
            <person name="Schmidt S.A."/>
            <person name="Borneman A.R."/>
        </authorList>
    </citation>
    <scope>NUCLEOTIDE SEQUENCE [LARGE SCALE GENOMIC DNA]</scope>
    <source>
        <strain evidence="5">cv. Chardonnay</strain>
        <tissue evidence="4">Leaf</tissue>
    </source>
</reference>
<proteinExistence type="predicted"/>
<gene>
    <name evidence="4" type="primary">POLX_201</name>
    <name evidence="4" type="ORF">CK203_034991</name>
</gene>
<name>A0A438I9N1_VITVI</name>
<dbReference type="Pfam" id="PF13976">
    <property type="entry name" value="gag_pre-integrs"/>
    <property type="match status" value="1"/>
</dbReference>
<comment type="caution">
    <text evidence="4">The sequence shown here is derived from an EMBL/GenBank/DDBJ whole genome shotgun (WGS) entry which is preliminary data.</text>
</comment>
<feature type="region of interest" description="Disordered" evidence="2">
    <location>
        <begin position="34"/>
        <end position="59"/>
    </location>
</feature>
<keyword evidence="1" id="KW-0378">Hydrolase</keyword>
<dbReference type="InterPro" id="IPR012337">
    <property type="entry name" value="RNaseH-like_sf"/>
</dbReference>
<evidence type="ECO:0000313" key="4">
    <source>
        <dbReference type="EMBL" id="RVW93435.1"/>
    </source>
</evidence>
<dbReference type="Pfam" id="PF00665">
    <property type="entry name" value="rve"/>
    <property type="match status" value="1"/>
</dbReference>
<dbReference type="InterPro" id="IPR057670">
    <property type="entry name" value="SH3_retrovirus"/>
</dbReference>
<dbReference type="Pfam" id="PF25597">
    <property type="entry name" value="SH3_retrovirus"/>
    <property type="match status" value="1"/>
</dbReference>
<accession>A0A438I9N1</accession>
<dbReference type="InterPro" id="IPR039537">
    <property type="entry name" value="Retrotran_Ty1/copia-like"/>
</dbReference>
<dbReference type="GO" id="GO:0015074">
    <property type="term" value="P:DNA integration"/>
    <property type="evidence" value="ECO:0007669"/>
    <property type="project" value="InterPro"/>
</dbReference>
<dbReference type="PANTHER" id="PTHR42648:SF28">
    <property type="entry name" value="TRANSPOSON-ENCODED PROTEIN WITH RIBONUCLEASE H-LIKE AND RETROVIRUS ZINC FINGER-LIKE DOMAINS"/>
    <property type="match status" value="1"/>
</dbReference>
<dbReference type="PROSITE" id="PS50994">
    <property type="entry name" value="INTEGRASE"/>
    <property type="match status" value="1"/>
</dbReference>
<dbReference type="AlphaFoldDB" id="A0A438I9N1"/>
<dbReference type="Proteomes" id="UP000288805">
    <property type="component" value="Unassembled WGS sequence"/>
</dbReference>
<feature type="domain" description="Integrase catalytic" evidence="3">
    <location>
        <begin position="503"/>
        <end position="599"/>
    </location>
</feature>
<dbReference type="InterPro" id="IPR001584">
    <property type="entry name" value="Integrase_cat-core"/>
</dbReference>
<evidence type="ECO:0000256" key="1">
    <source>
        <dbReference type="ARBA" id="ARBA00022670"/>
    </source>
</evidence>
<sequence length="811" mass="91983">MQRSSEAEAAENQRTGPYPLIWRMKYVWIEESPNTASDCGVAPPTKGDGLRSQRGTTRKVEEHFPRPVQGLGWRKNSRSFAGKTVWRADGDKNPQKRYVQGSDGKTKEVGRLVGVRRSWRRRRVAGKCLTRPHALAREMQPPTGKWRVAGAWMLFWCRCLHKSWRSPPGAPSGMVGVGKIGRRKSSPENFACSEWFLTTFRLTGKYWRWGSTVLVGFLVCFVPDHYNWCGLAAAISREELAAMIDTSKAASIQEKAHSAILLCLSDEVLREEGHYKKECPKRKKKKGEKLNQKDLGVAAVASDGYDLADVLVVSSNDSGGEWLLDSGCSFHMTLNKNCFQEFQQTEGGMVLLGNNKSCKVLGISSIRFKMFDGSERLLKDVRYVPELKRNLLSIGTLDSIGCSVKIGQGSMKISKGALTLMEGELKNGLYTLVGTIILITRLIATAVNKENERAKLWHLRLGHVSERGLNELSKQGLLGNDKLGTLEFCENCLFGKSNRVKFGNAIHKTKGILDYIHSDLWGQSRIKTLGGTSYFISIIDNFSWKVWVYVLKTKDQALQAFKNWKTLIENQTNKKVKKLRTNNGWEFCSDQFTRYCQEHAALQFKTPQEAWSRHPADYGNLRIFGCSVYAHIKQDKLQPRALKCIFLGYPDSIKGYKLWCIEPRNQKCVISRDVVFNEVNMPLSKAPKTNHTQVNEEEHSIELEMEHGVTQNHAQTQEEILEADPGSGEDQTDRVGTQANIDAYLLIRDRQRRVTRPPQRFGYADIMAYALSAAKEVDDQEPLSYKEAIKSRDNKHWVKAMHEEMESHEKY</sequence>
<dbReference type="InterPro" id="IPR036397">
    <property type="entry name" value="RNaseH_sf"/>
</dbReference>
<dbReference type="GO" id="GO:0006508">
    <property type="term" value="P:proteolysis"/>
    <property type="evidence" value="ECO:0007669"/>
    <property type="project" value="UniProtKB-KW"/>
</dbReference>
<dbReference type="EMBL" id="QGNW01000129">
    <property type="protein sequence ID" value="RVW93435.1"/>
    <property type="molecule type" value="Genomic_DNA"/>
</dbReference>
<keyword evidence="1" id="KW-0645">Protease</keyword>
<dbReference type="InterPro" id="IPR054722">
    <property type="entry name" value="PolX-like_BBD"/>
</dbReference>
<dbReference type="Gene3D" id="3.30.420.10">
    <property type="entry name" value="Ribonuclease H-like superfamily/Ribonuclease H"/>
    <property type="match status" value="1"/>
</dbReference>
<dbReference type="GO" id="GO:0008233">
    <property type="term" value="F:peptidase activity"/>
    <property type="evidence" value="ECO:0007669"/>
    <property type="project" value="UniProtKB-KW"/>
</dbReference>
<evidence type="ECO:0000259" key="3">
    <source>
        <dbReference type="PROSITE" id="PS50994"/>
    </source>
</evidence>
<dbReference type="Pfam" id="PF22936">
    <property type="entry name" value="Pol_BBD"/>
    <property type="match status" value="1"/>
</dbReference>
<dbReference type="SUPFAM" id="SSF53098">
    <property type="entry name" value="Ribonuclease H-like"/>
    <property type="match status" value="1"/>
</dbReference>